<feature type="region of interest" description="Disordered" evidence="7">
    <location>
        <begin position="280"/>
        <end position="303"/>
    </location>
</feature>
<feature type="compositionally biased region" description="Basic and acidic residues" evidence="7">
    <location>
        <begin position="95"/>
        <end position="110"/>
    </location>
</feature>
<keyword evidence="5" id="KW-0804">Transcription</keyword>
<keyword evidence="3" id="KW-0805">Transcription regulation</keyword>
<dbReference type="SMART" id="SM01268">
    <property type="entry name" value="BTD"/>
    <property type="match status" value="1"/>
</dbReference>
<evidence type="ECO:0000256" key="6">
    <source>
        <dbReference type="ARBA" id="ARBA00023242"/>
    </source>
</evidence>
<gene>
    <name evidence="10" type="ORF">DERYTH_LOCUS2093</name>
</gene>
<dbReference type="InterPro" id="IPR036358">
    <property type="entry name" value="BTD_sf"/>
</dbReference>
<evidence type="ECO:0000256" key="7">
    <source>
        <dbReference type="SAM" id="MobiDB-lite"/>
    </source>
</evidence>
<dbReference type="InterPro" id="IPR008927">
    <property type="entry name" value="6-PGluconate_DH-like_C_sf"/>
</dbReference>
<dbReference type="Gene3D" id="2.60.40.1450">
    <property type="entry name" value="LAG1, DNA binding domain"/>
    <property type="match status" value="1"/>
</dbReference>
<dbReference type="InterPro" id="IPR037095">
    <property type="entry name" value="RBP-J/Cbf11_DNA-bd_sf"/>
</dbReference>
<feature type="compositionally biased region" description="Polar residues" evidence="7">
    <location>
        <begin position="83"/>
        <end position="94"/>
    </location>
</feature>
<protein>
    <submittedName>
        <fullName evidence="10">17756_t:CDS:1</fullName>
    </submittedName>
</protein>
<dbReference type="SUPFAM" id="SSF49417">
    <property type="entry name" value="p53-like transcription factors"/>
    <property type="match status" value="1"/>
</dbReference>
<dbReference type="SUPFAM" id="SSF110217">
    <property type="entry name" value="DNA-binding protein LAG-1 (CSL)"/>
    <property type="match status" value="1"/>
</dbReference>
<dbReference type="GO" id="GO:0005634">
    <property type="term" value="C:nucleus"/>
    <property type="evidence" value="ECO:0007669"/>
    <property type="project" value="UniProtKB-SubCell"/>
</dbReference>
<dbReference type="Gene3D" id="1.10.1040.10">
    <property type="entry name" value="N-(1-d-carboxylethyl)-l-norvaline Dehydrogenase, domain 2"/>
    <property type="match status" value="1"/>
</dbReference>
<dbReference type="InterPro" id="IPR015350">
    <property type="entry name" value="Beta-trefoil_DNA-bd_dom"/>
</dbReference>
<evidence type="ECO:0000259" key="8">
    <source>
        <dbReference type="SMART" id="SM01267"/>
    </source>
</evidence>
<keyword evidence="4" id="KW-0238">DNA-binding</keyword>
<dbReference type="Pfam" id="PF00393">
    <property type="entry name" value="6PGD"/>
    <property type="match status" value="1"/>
</dbReference>
<dbReference type="GO" id="GO:0001228">
    <property type="term" value="F:DNA-binding transcription activator activity, RNA polymerase II-specific"/>
    <property type="evidence" value="ECO:0007669"/>
    <property type="project" value="InterPro"/>
</dbReference>
<dbReference type="GO" id="GO:0000978">
    <property type="term" value="F:RNA polymerase II cis-regulatory region sequence-specific DNA binding"/>
    <property type="evidence" value="ECO:0007669"/>
    <property type="project" value="InterPro"/>
</dbReference>
<feature type="region of interest" description="Disordered" evidence="7">
    <location>
        <begin position="232"/>
        <end position="253"/>
    </location>
</feature>
<dbReference type="InterPro" id="IPR013328">
    <property type="entry name" value="6PGD_dom2"/>
</dbReference>
<dbReference type="SMART" id="SM01267">
    <property type="entry name" value="LAG1_DNAbind"/>
    <property type="match status" value="1"/>
</dbReference>
<feature type="region of interest" description="Disordered" evidence="7">
    <location>
        <begin position="142"/>
        <end position="180"/>
    </location>
</feature>
<evidence type="ECO:0000313" key="11">
    <source>
        <dbReference type="Proteomes" id="UP000789405"/>
    </source>
</evidence>
<feature type="region of interest" description="Disordered" evidence="7">
    <location>
        <begin position="83"/>
        <end position="110"/>
    </location>
</feature>
<evidence type="ECO:0000313" key="10">
    <source>
        <dbReference type="EMBL" id="CAG8484473.1"/>
    </source>
</evidence>
<proteinExistence type="inferred from homology"/>
<reference evidence="10" key="1">
    <citation type="submission" date="2021-06" db="EMBL/GenBank/DDBJ databases">
        <authorList>
            <person name="Kallberg Y."/>
            <person name="Tangrot J."/>
            <person name="Rosling A."/>
        </authorList>
    </citation>
    <scope>NUCLEOTIDE SEQUENCE</scope>
    <source>
        <strain evidence="10">MA453B</strain>
    </source>
</reference>
<dbReference type="Gene3D" id="2.80.10.50">
    <property type="match status" value="1"/>
</dbReference>
<evidence type="ECO:0000256" key="5">
    <source>
        <dbReference type="ARBA" id="ARBA00023163"/>
    </source>
</evidence>
<feature type="compositionally biased region" description="Polar residues" evidence="7">
    <location>
        <begin position="233"/>
        <end position="247"/>
    </location>
</feature>
<keyword evidence="11" id="KW-1185">Reference proteome</keyword>
<feature type="domain" description="Beta-trefoil DNA-binding" evidence="9">
    <location>
        <begin position="441"/>
        <end position="647"/>
    </location>
</feature>
<comment type="subcellular location">
    <subcellularLocation>
        <location evidence="1">Nucleus</location>
    </subcellularLocation>
</comment>
<evidence type="ECO:0000256" key="3">
    <source>
        <dbReference type="ARBA" id="ARBA00023015"/>
    </source>
</evidence>
<feature type="region of interest" description="Disordered" evidence="7">
    <location>
        <begin position="1"/>
        <end position="22"/>
    </location>
</feature>
<dbReference type="InterPro" id="IPR008967">
    <property type="entry name" value="p53-like_TF_DNA-bd_sf"/>
</dbReference>
<dbReference type="Pfam" id="PF09270">
    <property type="entry name" value="BTD"/>
    <property type="match status" value="1"/>
</dbReference>
<accession>A0A9N8WIE0</accession>
<sequence>MNDTSSSLFPSQTNSSLSSPKFQNSKFHFSSMATQQPQIYGEQALDHRYHQYIGSNNMETLLNAIEVSPVSPINLSTRKLQILKPNNNGSNTSVSHDEISDQRSYHQDERTRYEQIRRLLPPPISKNMLTPDAMSISSLIDSDQPIKSSSPLTPPDTSLIFPGLSTSPTKTSPDTSPVPLASMLPSAPMSVPSPTDSIPFPRLQPSPPANIFLNTFPLPSVNQAIGEVDRTRSSPPLIQNKNQSHLVSNKRKSDSIDSSLITGTYLRDTRTKIRRSIGDTIIHNPSYPSVDDPSDSSQNLLQNDTVNSTPFHFTTVTCYHASVAQKSYGSEKRFLCPPPVVILEKPNNSCRNLHIKPEVSMSVVCETGERSMEQRAMLDENMKGTFKYLHVSGTAKAKHFTLKLKIFHKNSTIPYAVFESDPVTIISKPSKKTAKARNISSCISSGDHISLFNRINSQTVRTKYMGIESGELCAKNSTGSFSPISSSKGSPSPISSPGSPSSNSVCSKTQITYGSEVVLSDPTTGFVSDHLIIRKVEKGRIAQGACGPVSQMQKIALQCVRTNSRESHYLSAAGPITMDSPQLQDQCTVSGASPFLGYQSSRVVHMQNVEFAKEPFRLVSSIQNNIPCTKSDATSTIVEEVDDYLCWTIVDSQTILSTPAFLAFYDGYRSFKRPHKIVKASFAVYDFIDPDKDDVIIDGGNSHFPDSIRNEKKKVSSGVSGGENDAHRGLSHNEISDVFEEWNKSELYSYLIEITQNIVRYKDTDGMKKSELCCAFLGNIKNACVNNLDLENLRSILKTAIKDAQDLGIKLFHKQFYSVFLFPH</sequence>
<dbReference type="EMBL" id="CAJVPY010000634">
    <property type="protein sequence ID" value="CAG8484473.1"/>
    <property type="molecule type" value="Genomic_DNA"/>
</dbReference>
<dbReference type="Pfam" id="PF09271">
    <property type="entry name" value="LAG1-DNAbind"/>
    <property type="match status" value="1"/>
</dbReference>
<feature type="compositionally biased region" description="Low complexity" evidence="7">
    <location>
        <begin position="285"/>
        <end position="297"/>
    </location>
</feature>
<name>A0A9N8WIE0_9GLOM</name>
<evidence type="ECO:0000259" key="9">
    <source>
        <dbReference type="SMART" id="SM01268"/>
    </source>
</evidence>
<feature type="compositionally biased region" description="Low complexity" evidence="7">
    <location>
        <begin position="148"/>
        <end position="179"/>
    </location>
</feature>
<dbReference type="GO" id="GO:0004616">
    <property type="term" value="F:phosphogluconate dehydrogenase (decarboxylating) activity"/>
    <property type="evidence" value="ECO:0007669"/>
    <property type="project" value="InterPro"/>
</dbReference>
<feature type="domain" description="RBP-J/Cbf11/Cbf12 DNA binding" evidence="8">
    <location>
        <begin position="315"/>
        <end position="440"/>
    </location>
</feature>
<dbReference type="AlphaFoldDB" id="A0A9N8WIE0"/>
<evidence type="ECO:0000256" key="1">
    <source>
        <dbReference type="ARBA" id="ARBA00004123"/>
    </source>
</evidence>
<dbReference type="GO" id="GO:0006098">
    <property type="term" value="P:pentose-phosphate shunt"/>
    <property type="evidence" value="ECO:0007669"/>
    <property type="project" value="InterPro"/>
</dbReference>
<evidence type="ECO:0000256" key="4">
    <source>
        <dbReference type="ARBA" id="ARBA00023125"/>
    </source>
</evidence>
<organism evidence="10 11">
    <name type="scientific">Dentiscutata erythropus</name>
    <dbReference type="NCBI Taxonomy" id="1348616"/>
    <lineage>
        <taxon>Eukaryota</taxon>
        <taxon>Fungi</taxon>
        <taxon>Fungi incertae sedis</taxon>
        <taxon>Mucoromycota</taxon>
        <taxon>Glomeromycotina</taxon>
        <taxon>Glomeromycetes</taxon>
        <taxon>Diversisporales</taxon>
        <taxon>Gigasporaceae</taxon>
        <taxon>Dentiscutata</taxon>
    </lineage>
</organism>
<dbReference type="OrthoDB" id="5600360at2759"/>
<dbReference type="Proteomes" id="UP000789405">
    <property type="component" value="Unassembled WGS sequence"/>
</dbReference>
<feature type="region of interest" description="Disordered" evidence="7">
    <location>
        <begin position="480"/>
        <end position="506"/>
    </location>
</feature>
<dbReference type="SUPFAM" id="SSF48179">
    <property type="entry name" value="6-phosphogluconate dehydrogenase C-terminal domain-like"/>
    <property type="match status" value="1"/>
</dbReference>
<dbReference type="PANTHER" id="PTHR10665">
    <property type="entry name" value="RECOMBINING BINDING PROTEIN SUPPRESSOR OF HAIRLESS"/>
    <property type="match status" value="1"/>
</dbReference>
<keyword evidence="6" id="KW-0539">Nucleus</keyword>
<evidence type="ECO:0000256" key="2">
    <source>
        <dbReference type="ARBA" id="ARBA00009704"/>
    </source>
</evidence>
<dbReference type="InterPro" id="IPR040159">
    <property type="entry name" value="CLS_fam"/>
</dbReference>
<comment type="caution">
    <text evidence="10">The sequence shown here is derived from an EMBL/GenBank/DDBJ whole genome shotgun (WGS) entry which is preliminary data.</text>
</comment>
<dbReference type="InterPro" id="IPR006114">
    <property type="entry name" value="6PGDH_C"/>
</dbReference>
<comment type="similarity">
    <text evidence="2">Belongs to the Su(H) family.</text>
</comment>
<dbReference type="InterPro" id="IPR015351">
    <property type="entry name" value="RBP-J/Cbf11/Cbf12_DNA-bd"/>
</dbReference>